<dbReference type="Proteomes" id="UP001207468">
    <property type="component" value="Unassembled WGS sequence"/>
</dbReference>
<sequence length="269" mass="28968">MSSTVPPYASQFQHLTLSFPSDNVLHVELKRPPVNAFNIPFWREYGAVFDQIAVDANVRVVVLSSAVQKAFSAGVDLIDLQVTPEHTDIARRGLLMRAHIHDFQRAINAPARIPQPSAVDVRWAATDAAFSIKEVDVGLAADIGTLARAPKLVANASLLNELAFSGRTFGADEAKVLGLVSRVVPGSRDEVVRAALELAAGIAQKSPVAVVGVKRFIAHAREHSPEDALDYQATWGAFALQTKDLSESAAAAKRKQKISYDNLGKSAKL</sequence>
<proteinExistence type="predicted"/>
<evidence type="ECO:0000313" key="1">
    <source>
        <dbReference type="EMBL" id="KAI9461067.1"/>
    </source>
</evidence>
<gene>
    <name evidence="1" type="ORF">F5148DRAFT_1316394</name>
</gene>
<dbReference type="EMBL" id="JAGFNK010000181">
    <property type="protein sequence ID" value="KAI9461067.1"/>
    <property type="molecule type" value="Genomic_DNA"/>
</dbReference>
<keyword evidence="2" id="KW-1185">Reference proteome</keyword>
<comment type="caution">
    <text evidence="1">The sequence shown here is derived from an EMBL/GenBank/DDBJ whole genome shotgun (WGS) entry which is preliminary data.</text>
</comment>
<name>A0ACC0U3B2_9AGAM</name>
<evidence type="ECO:0000313" key="2">
    <source>
        <dbReference type="Proteomes" id="UP001207468"/>
    </source>
</evidence>
<reference evidence="1" key="1">
    <citation type="submission" date="2021-03" db="EMBL/GenBank/DDBJ databases">
        <title>Evolutionary priming and transition to the ectomycorrhizal habit in an iconic lineage of mushroom-forming fungi: is preadaptation a requirement?</title>
        <authorList>
            <consortium name="DOE Joint Genome Institute"/>
            <person name="Looney B.P."/>
            <person name="Miyauchi S."/>
            <person name="Morin E."/>
            <person name="Drula E."/>
            <person name="Courty P.E."/>
            <person name="Chicoki N."/>
            <person name="Fauchery L."/>
            <person name="Kohler A."/>
            <person name="Kuo A."/>
            <person name="LaButti K."/>
            <person name="Pangilinan J."/>
            <person name="Lipzen A."/>
            <person name="Riley R."/>
            <person name="Andreopoulos W."/>
            <person name="He G."/>
            <person name="Johnson J."/>
            <person name="Barry K.W."/>
            <person name="Grigoriev I.V."/>
            <person name="Nagy L."/>
            <person name="Hibbett D."/>
            <person name="Henrissat B."/>
            <person name="Matheny P.B."/>
            <person name="Labbe J."/>
            <person name="Martin A.F."/>
        </authorList>
    </citation>
    <scope>NUCLEOTIDE SEQUENCE</scope>
    <source>
        <strain evidence="1">BPL698</strain>
    </source>
</reference>
<organism evidence="1 2">
    <name type="scientific">Russula earlei</name>
    <dbReference type="NCBI Taxonomy" id="71964"/>
    <lineage>
        <taxon>Eukaryota</taxon>
        <taxon>Fungi</taxon>
        <taxon>Dikarya</taxon>
        <taxon>Basidiomycota</taxon>
        <taxon>Agaricomycotina</taxon>
        <taxon>Agaricomycetes</taxon>
        <taxon>Russulales</taxon>
        <taxon>Russulaceae</taxon>
        <taxon>Russula</taxon>
    </lineage>
</organism>
<accession>A0ACC0U3B2</accession>
<protein>
    <submittedName>
        <fullName evidence="1">ClpP/crotonase</fullName>
    </submittedName>
</protein>